<dbReference type="InterPro" id="IPR025671">
    <property type="entry name" value="HXXEE"/>
</dbReference>
<gene>
    <name evidence="2" type="ORF">C4561_02875</name>
</gene>
<dbReference type="Pfam" id="PF13787">
    <property type="entry name" value="HXXEE"/>
    <property type="match status" value="1"/>
</dbReference>
<evidence type="ECO:0000313" key="2">
    <source>
        <dbReference type="EMBL" id="RJR27211.1"/>
    </source>
</evidence>
<keyword evidence="1" id="KW-1133">Transmembrane helix</keyword>
<evidence type="ECO:0000313" key="3">
    <source>
        <dbReference type="Proteomes" id="UP000265540"/>
    </source>
</evidence>
<sequence>RIYPQFLLLFFHRKQLIDLVYLHFFEEVISGFYLNDWIMKYISGYFQTINQAQYYGSHIVWILMIGPAALLVLGGKWTLRVLTLYGLFFVFELHHFIDAIKALSYYPGVITNIAFEIIGVFYWKELIKDWRRFNE</sequence>
<feature type="transmembrane region" description="Helical" evidence="1">
    <location>
        <begin position="103"/>
        <end position="123"/>
    </location>
</feature>
<keyword evidence="1" id="KW-0472">Membrane</keyword>
<accession>A0A3A4ZDD6</accession>
<dbReference type="AlphaFoldDB" id="A0A3A4ZDD6"/>
<dbReference type="EMBL" id="QZJF01000015">
    <property type="protein sequence ID" value="RJR27211.1"/>
    <property type="molecule type" value="Genomic_DNA"/>
</dbReference>
<feature type="transmembrane region" description="Helical" evidence="1">
    <location>
        <begin position="54"/>
        <end position="74"/>
    </location>
</feature>
<keyword evidence="1" id="KW-0812">Transmembrane</keyword>
<evidence type="ECO:0000256" key="1">
    <source>
        <dbReference type="SAM" id="Phobius"/>
    </source>
</evidence>
<comment type="caution">
    <text evidence="2">The sequence shown here is derived from an EMBL/GenBank/DDBJ whole genome shotgun (WGS) entry which is preliminary data.</text>
</comment>
<dbReference type="Proteomes" id="UP000265540">
    <property type="component" value="Unassembled WGS sequence"/>
</dbReference>
<protein>
    <submittedName>
        <fullName evidence="2">HXXEE domain-containing protein</fullName>
    </submittedName>
</protein>
<organism evidence="2 3">
    <name type="scientific">candidate division WWE3 bacterium</name>
    <dbReference type="NCBI Taxonomy" id="2053526"/>
    <lineage>
        <taxon>Bacteria</taxon>
        <taxon>Katanobacteria</taxon>
    </lineage>
</organism>
<name>A0A3A4ZDD6_UNCKA</name>
<proteinExistence type="predicted"/>
<feature type="non-terminal residue" evidence="2">
    <location>
        <position position="1"/>
    </location>
</feature>
<reference evidence="2 3" key="1">
    <citation type="journal article" date="2017" name="ISME J.">
        <title>Energy and carbon metabolisms in a deep terrestrial subsurface fluid microbial community.</title>
        <authorList>
            <person name="Momper L."/>
            <person name="Jungbluth S.P."/>
            <person name="Lee M.D."/>
            <person name="Amend J.P."/>
        </authorList>
    </citation>
    <scope>NUCLEOTIDE SEQUENCE [LARGE SCALE GENOMIC DNA]</scope>
    <source>
        <strain evidence="2">SURF_46</strain>
    </source>
</reference>